<comment type="subunit">
    <text evidence="6">Homotetramer. Forms an RuvA(8)-RuvB(12)-Holliday junction (HJ) complex. HJ DNA is sandwiched between 2 RuvA tetramers; dsDNA enters through RuvA and exits via RuvB. An RuvB hexamer assembles on each DNA strand where it exits the tetramer. Each RuvB hexamer is contacted by two RuvA subunits (via domain III) on 2 adjacent RuvB subunits; this complex drives branch migration. In the full resolvosome a probable DNA-RuvA(4)-RuvB(12)-RuvC(2) complex forms which resolves the HJ.</text>
</comment>
<dbReference type="Gene3D" id="2.40.50.140">
    <property type="entry name" value="Nucleic acid-binding proteins"/>
    <property type="match status" value="1"/>
</dbReference>
<dbReference type="OrthoDB" id="5293449at2"/>
<dbReference type="InterPro" id="IPR010994">
    <property type="entry name" value="RuvA_2-like"/>
</dbReference>
<dbReference type="NCBIfam" id="TIGR00084">
    <property type="entry name" value="ruvA"/>
    <property type="match status" value="1"/>
</dbReference>
<comment type="function">
    <text evidence="6">The RuvA-RuvB-RuvC complex processes Holliday junction (HJ) DNA during genetic recombination and DNA repair, while the RuvA-RuvB complex plays an important role in the rescue of blocked DNA replication forks via replication fork reversal (RFR). RuvA specifically binds to HJ cruciform DNA, conferring on it an open structure. The RuvB hexamer acts as an ATP-dependent pump, pulling dsDNA into and through the RuvAB complex. HJ branch migration allows RuvC to scan DNA until it finds its consensus sequence, where it cleaves and resolves the cruciform DNA.</text>
</comment>
<dbReference type="GO" id="GO:0009379">
    <property type="term" value="C:Holliday junction helicase complex"/>
    <property type="evidence" value="ECO:0007669"/>
    <property type="project" value="InterPro"/>
</dbReference>
<keyword evidence="4 6" id="KW-0233">DNA recombination</keyword>
<dbReference type="Pfam" id="PF01330">
    <property type="entry name" value="RuvA_N"/>
    <property type="match status" value="1"/>
</dbReference>
<dbReference type="RefSeq" id="WP_021132105.1">
    <property type="nucleotide sequence ID" value="NZ_AQPH01000027.1"/>
</dbReference>
<dbReference type="SUPFAM" id="SSF50249">
    <property type="entry name" value="Nucleic acid-binding proteins"/>
    <property type="match status" value="1"/>
</dbReference>
<evidence type="ECO:0000259" key="8">
    <source>
        <dbReference type="Pfam" id="PF07499"/>
    </source>
</evidence>
<dbReference type="HAMAP" id="MF_00031">
    <property type="entry name" value="DNA_HJ_migration_RuvA"/>
    <property type="match status" value="1"/>
</dbReference>
<protein>
    <recommendedName>
        <fullName evidence="6">Holliday junction branch migration complex subunit RuvA</fullName>
    </recommendedName>
</protein>
<sequence>MIARLRGTVDSVGEDWAVIDVGGVGYLVSCSGRTLARLTPGSGVSLLVETHVREDAIQLYGFAESGERDWFRLLTTVQGVGARVALSILSVLPPDQLLRTLAAGDKAGLTRANGVGPKLALRILTELKDKAGGIASVAPGTIASTGTGGSFAPPAAGPIEDAVSALVNLGYRRLEAFEAVGLVAAELGEQAEVPALIGAALKRLGRDMLR</sequence>
<reference evidence="9 10" key="1">
    <citation type="submission" date="2013-04" db="EMBL/GenBank/DDBJ databases">
        <authorList>
            <person name="Kuznetsov B."/>
            <person name="Ivanovsky R."/>
        </authorList>
    </citation>
    <scope>NUCLEOTIDE SEQUENCE [LARGE SCALE GENOMIC DNA]</scope>
    <source>
        <strain evidence="9 10">MGU-K5</strain>
    </source>
</reference>
<dbReference type="InterPro" id="IPR036267">
    <property type="entry name" value="RuvA_C_sf"/>
</dbReference>
<proteinExistence type="inferred from homology"/>
<dbReference type="Pfam" id="PF07499">
    <property type="entry name" value="RuvA_C"/>
    <property type="match status" value="1"/>
</dbReference>
<dbReference type="eggNOG" id="COG0632">
    <property type="taxonomic scope" value="Bacteria"/>
</dbReference>
<evidence type="ECO:0000259" key="7">
    <source>
        <dbReference type="Pfam" id="PF01330"/>
    </source>
</evidence>
<dbReference type="SUPFAM" id="SSF46929">
    <property type="entry name" value="DNA helicase RuvA subunit, C-terminal domain"/>
    <property type="match status" value="1"/>
</dbReference>
<name>S9SAY2_MAGFU</name>
<evidence type="ECO:0000256" key="2">
    <source>
        <dbReference type="ARBA" id="ARBA00022763"/>
    </source>
</evidence>
<dbReference type="CDD" id="cd14332">
    <property type="entry name" value="UBA_RuvA_C"/>
    <property type="match status" value="1"/>
</dbReference>
<comment type="subcellular location">
    <subcellularLocation>
        <location evidence="6">Cytoplasm</location>
    </subcellularLocation>
</comment>
<comment type="caution">
    <text evidence="9">The sequence shown here is derived from an EMBL/GenBank/DDBJ whole genome shotgun (WGS) entry which is preliminary data.</text>
</comment>
<keyword evidence="9" id="KW-0378">Hydrolase</keyword>
<feature type="region of interest" description="Domain III" evidence="6">
    <location>
        <begin position="156"/>
        <end position="210"/>
    </location>
</feature>
<dbReference type="GO" id="GO:0006310">
    <property type="term" value="P:DNA recombination"/>
    <property type="evidence" value="ECO:0007669"/>
    <property type="project" value="UniProtKB-UniRule"/>
</dbReference>
<dbReference type="Pfam" id="PF14520">
    <property type="entry name" value="HHH_5"/>
    <property type="match status" value="1"/>
</dbReference>
<dbReference type="GO" id="GO:0000400">
    <property type="term" value="F:four-way junction DNA binding"/>
    <property type="evidence" value="ECO:0007669"/>
    <property type="project" value="UniProtKB-UniRule"/>
</dbReference>
<feature type="domain" description="Holliday junction DNA helicase RuvA C-terminal" evidence="8">
    <location>
        <begin position="159"/>
        <end position="204"/>
    </location>
</feature>
<dbReference type="EMBL" id="AQPH01000027">
    <property type="protein sequence ID" value="EPY01869.1"/>
    <property type="molecule type" value="Genomic_DNA"/>
</dbReference>
<keyword evidence="9" id="KW-0067">ATP-binding</keyword>
<dbReference type="GO" id="GO:0048476">
    <property type="term" value="C:Holliday junction resolvase complex"/>
    <property type="evidence" value="ECO:0007669"/>
    <property type="project" value="UniProtKB-UniRule"/>
</dbReference>
<dbReference type="GO" id="GO:0009378">
    <property type="term" value="F:four-way junction helicase activity"/>
    <property type="evidence" value="ECO:0007669"/>
    <property type="project" value="InterPro"/>
</dbReference>
<keyword evidence="2 6" id="KW-0227">DNA damage</keyword>
<feature type="region of interest" description="Flexible linker" evidence="6">
    <location>
        <begin position="143"/>
        <end position="155"/>
    </location>
</feature>
<evidence type="ECO:0000313" key="10">
    <source>
        <dbReference type="Proteomes" id="UP000015350"/>
    </source>
</evidence>
<dbReference type="PATRIC" id="fig|1316936.3.peg.1765"/>
<dbReference type="InterPro" id="IPR012340">
    <property type="entry name" value="NA-bd_OB-fold"/>
</dbReference>
<keyword evidence="3 6" id="KW-0238">DNA-binding</keyword>
<comment type="caution">
    <text evidence="6">Lacks conserved residue(s) required for the propagation of feature annotation.</text>
</comment>
<keyword evidence="9" id="KW-0347">Helicase</keyword>
<dbReference type="Gene3D" id="1.10.8.10">
    <property type="entry name" value="DNA helicase RuvA subunit, C-terminal domain"/>
    <property type="match status" value="1"/>
</dbReference>
<dbReference type="GO" id="GO:0005524">
    <property type="term" value="F:ATP binding"/>
    <property type="evidence" value="ECO:0007669"/>
    <property type="project" value="InterPro"/>
</dbReference>
<dbReference type="InterPro" id="IPR013849">
    <property type="entry name" value="DNA_helicase_Holl-junc_RuvA_I"/>
</dbReference>
<dbReference type="STRING" id="1316936.K678_08846"/>
<dbReference type="InterPro" id="IPR011114">
    <property type="entry name" value="RuvA_C"/>
</dbReference>
<comment type="similarity">
    <text evidence="6">Belongs to the RuvA family.</text>
</comment>
<organism evidence="9 10">
    <name type="scientific">Magnetospirillum fulvum MGU-K5</name>
    <dbReference type="NCBI Taxonomy" id="1316936"/>
    <lineage>
        <taxon>Bacteria</taxon>
        <taxon>Pseudomonadati</taxon>
        <taxon>Pseudomonadota</taxon>
        <taxon>Alphaproteobacteria</taxon>
        <taxon>Rhodospirillales</taxon>
        <taxon>Rhodospirillaceae</taxon>
        <taxon>Magnetospirillum</taxon>
    </lineage>
</organism>
<evidence type="ECO:0000256" key="6">
    <source>
        <dbReference type="HAMAP-Rule" id="MF_00031"/>
    </source>
</evidence>
<dbReference type="GO" id="GO:0006281">
    <property type="term" value="P:DNA repair"/>
    <property type="evidence" value="ECO:0007669"/>
    <property type="project" value="UniProtKB-UniRule"/>
</dbReference>
<dbReference type="AlphaFoldDB" id="S9SAY2"/>
<gene>
    <name evidence="6 9" type="primary">ruvA</name>
    <name evidence="9" type="ORF">K678_08846</name>
</gene>
<evidence type="ECO:0000256" key="3">
    <source>
        <dbReference type="ARBA" id="ARBA00023125"/>
    </source>
</evidence>
<dbReference type="Proteomes" id="UP000015350">
    <property type="component" value="Unassembled WGS sequence"/>
</dbReference>
<comment type="domain">
    <text evidence="6">Has three domains with a flexible linker between the domains II and III and assumes an 'L' shape. Domain III is highly mobile and contacts RuvB.</text>
</comment>
<evidence type="ECO:0000313" key="9">
    <source>
        <dbReference type="EMBL" id="EPY01869.1"/>
    </source>
</evidence>
<evidence type="ECO:0000256" key="4">
    <source>
        <dbReference type="ARBA" id="ARBA00023172"/>
    </source>
</evidence>
<accession>S9SAY2</accession>
<dbReference type="GO" id="GO:0005737">
    <property type="term" value="C:cytoplasm"/>
    <property type="evidence" value="ECO:0007669"/>
    <property type="project" value="UniProtKB-SubCell"/>
</dbReference>
<keyword evidence="5 6" id="KW-0234">DNA repair</keyword>
<evidence type="ECO:0000256" key="1">
    <source>
        <dbReference type="ARBA" id="ARBA00022490"/>
    </source>
</evidence>
<evidence type="ECO:0000256" key="5">
    <source>
        <dbReference type="ARBA" id="ARBA00023204"/>
    </source>
</evidence>
<keyword evidence="1 6" id="KW-0963">Cytoplasm</keyword>
<dbReference type="Gene3D" id="1.10.150.20">
    <property type="entry name" value="5' to 3' exonuclease, C-terminal subdomain"/>
    <property type="match status" value="1"/>
</dbReference>
<dbReference type="SUPFAM" id="SSF47781">
    <property type="entry name" value="RuvA domain 2-like"/>
    <property type="match status" value="1"/>
</dbReference>
<dbReference type="InterPro" id="IPR000085">
    <property type="entry name" value="RuvA"/>
</dbReference>
<keyword evidence="9" id="KW-0547">Nucleotide-binding</keyword>
<feature type="domain" description="DNA helicase Holliday junction RuvA type" evidence="7">
    <location>
        <begin position="1"/>
        <end position="61"/>
    </location>
</feature>